<sequence length="19" mass="2218">MHTSSSPFCTCIFCIVERR</sequence>
<proteinExistence type="predicted"/>
<reference evidence="1" key="1">
    <citation type="submission" date="2014-09" db="EMBL/GenBank/DDBJ databases">
        <authorList>
            <person name="Magalhaes I.L.F."/>
            <person name="Oliveira U."/>
            <person name="Santos F.R."/>
            <person name="Vidigal T.H.D.A."/>
            <person name="Brescovit A.D."/>
            <person name="Santos A.J."/>
        </authorList>
    </citation>
    <scope>NUCLEOTIDE SEQUENCE</scope>
    <source>
        <tissue evidence="1">Shoot tissue taken approximately 20 cm above the soil surface</tissue>
    </source>
</reference>
<protein>
    <submittedName>
        <fullName evidence="1">Uncharacterized protein</fullName>
    </submittedName>
</protein>
<name>A0A0A8ZDW6_ARUDO</name>
<evidence type="ECO:0000313" key="1">
    <source>
        <dbReference type="EMBL" id="JAD35873.1"/>
    </source>
</evidence>
<reference evidence="1" key="2">
    <citation type="journal article" date="2015" name="Data Brief">
        <title>Shoot transcriptome of the giant reed, Arundo donax.</title>
        <authorList>
            <person name="Barrero R.A."/>
            <person name="Guerrero F.D."/>
            <person name="Moolhuijzen P."/>
            <person name="Goolsby J.A."/>
            <person name="Tidwell J."/>
            <person name="Bellgard S.E."/>
            <person name="Bellgard M.I."/>
        </authorList>
    </citation>
    <scope>NUCLEOTIDE SEQUENCE</scope>
    <source>
        <tissue evidence="1">Shoot tissue taken approximately 20 cm above the soil surface</tissue>
    </source>
</reference>
<dbReference type="AlphaFoldDB" id="A0A0A8ZDW6"/>
<accession>A0A0A8ZDW6</accession>
<dbReference type="EMBL" id="GBRH01262022">
    <property type="protein sequence ID" value="JAD35873.1"/>
    <property type="molecule type" value="Transcribed_RNA"/>
</dbReference>
<organism evidence="1">
    <name type="scientific">Arundo donax</name>
    <name type="common">Giant reed</name>
    <name type="synonym">Donax arundinaceus</name>
    <dbReference type="NCBI Taxonomy" id="35708"/>
    <lineage>
        <taxon>Eukaryota</taxon>
        <taxon>Viridiplantae</taxon>
        <taxon>Streptophyta</taxon>
        <taxon>Embryophyta</taxon>
        <taxon>Tracheophyta</taxon>
        <taxon>Spermatophyta</taxon>
        <taxon>Magnoliopsida</taxon>
        <taxon>Liliopsida</taxon>
        <taxon>Poales</taxon>
        <taxon>Poaceae</taxon>
        <taxon>PACMAD clade</taxon>
        <taxon>Arundinoideae</taxon>
        <taxon>Arundineae</taxon>
        <taxon>Arundo</taxon>
    </lineage>
</organism>